<feature type="compositionally biased region" description="Basic and acidic residues" evidence="8">
    <location>
        <begin position="26"/>
        <end position="38"/>
    </location>
</feature>
<comment type="caution">
    <text evidence="9">The sequence shown here is derived from an EMBL/GenBank/DDBJ whole genome shotgun (WGS) entry which is preliminary data.</text>
</comment>
<name>A0AAN6ERY3_EXODE</name>
<comment type="similarity">
    <text evidence="7">Belongs to the nucleoporin Nup84/Nup107 family.</text>
</comment>
<feature type="region of interest" description="Disordered" evidence="8">
    <location>
        <begin position="244"/>
        <end position="275"/>
    </location>
</feature>
<comment type="function">
    <text evidence="7">Functions as a component of the nuclear pore complex (NPC).</text>
</comment>
<dbReference type="Gene3D" id="1.10.3450.20">
    <property type="match status" value="1"/>
</dbReference>
<dbReference type="Pfam" id="PF04121">
    <property type="entry name" value="Nup84_Nup100"/>
    <property type="match status" value="1"/>
</dbReference>
<dbReference type="PANTHER" id="PTHR13003">
    <property type="entry name" value="NUP107-RELATED"/>
    <property type="match status" value="1"/>
</dbReference>
<dbReference type="GO" id="GO:0006406">
    <property type="term" value="P:mRNA export from nucleus"/>
    <property type="evidence" value="ECO:0007669"/>
    <property type="project" value="TreeGrafter"/>
</dbReference>
<dbReference type="InterPro" id="IPR007252">
    <property type="entry name" value="Nup84/Nup107"/>
</dbReference>
<sequence length="980" mass="111040">MAPITRSSVQGRPAQNQFGDFQRNNSTEDHLESDHASDEEMADDDVAESIQEEPGSPFRSTAQEFLRPLQDTADRVSRQVEEFAKALDKFVANREPTDASLWEDALVLLDRYSKIAQIRKTNTTSTDDADSQTQKLQLESDLWGLIRNLLYCNSPETVNNTQIAQESRLAGLHRYSNNVELWTAFLDSDVVAQEYECILGWLQDRAADTLPPIETIMKTLQEKSERGDGVWSAGPIFTQSAIKKQKRTRALSRPLDPSNPNISRSHTRKADGKPLVAQLDPDSRTRESALLEEQDEYYERAAWQTCWEMLRRGLSAAEIHSWWAERKEAWRYAVIRGSGLNTEEMAQSPWLRILNLASNAEWLERCHILAQNPNIHDVYQKAVYGLLCGDTGASKAATKTIDDHLFVLFNALLIQRYLHYVHAYRDKLNDQGAIVYRPQPGATARIRHYATMAQADPTTKDEIHLPHKLLELAVVSKDFDTFFVSMGQAAADMAHASGQGKHLMRLKEIENQNDSQEIARVNAQDQDAVRMVVHLQLLLRALGFLESSYAGHEYEMENNIASYIGWLEREGKFSLIPLYASKMSKPRTQQTLGEILINVTDRRERDLQVKLMKQYGIDVSDVAYGIFSIANFDLIQRLRNLAEIHPPRITVPGGTYNTAQLRLRAGLMTGEVSDEAERAIRSVEWYRYVDAENWGVAAWSVALLYKTFLIDGNFVALRQLYERAGLSELSLAAVGMNLIFADEEPPPEEDQGEDEEMDDDHVRPISPTRKQKSPMGEHPLTRAGTDRGTLAYKSLVWRELEQLVGALDSLDVFQEIADNLEANRSNAHIVRECKREMKKALEDVRENMQPLFDPDFLCRPQDEMEAVMLTALRNHYVPECILAYNGVLFAAGHYCSRVWLVECMELAQVVAQSPMLTEAFVESGRMKELVKAFALDSRSLLEATEQGASKSKKIKTEKGNGDIWKVTWKQSGPVDLEALD</sequence>
<gene>
    <name evidence="9" type="primary">NUP84</name>
    <name evidence="9" type="ORF">HRR80_005676</name>
</gene>
<comment type="subunit">
    <text evidence="7">Part of the nuclear pore complex (NPC).</text>
</comment>
<dbReference type="GO" id="GO:0006606">
    <property type="term" value="P:protein import into nucleus"/>
    <property type="evidence" value="ECO:0007669"/>
    <property type="project" value="TreeGrafter"/>
</dbReference>
<evidence type="ECO:0000256" key="3">
    <source>
        <dbReference type="ARBA" id="ARBA00022927"/>
    </source>
</evidence>
<keyword evidence="2" id="KW-0509">mRNA transport</keyword>
<dbReference type="GO" id="GO:0031080">
    <property type="term" value="C:nuclear pore outer ring"/>
    <property type="evidence" value="ECO:0007669"/>
    <property type="project" value="TreeGrafter"/>
</dbReference>
<dbReference type="Gene3D" id="1.20.190.50">
    <property type="match status" value="1"/>
</dbReference>
<dbReference type="Proteomes" id="UP001161757">
    <property type="component" value="Unassembled WGS sequence"/>
</dbReference>
<protein>
    <recommendedName>
        <fullName evidence="7">Nuclear pore complex protein</fullName>
    </recommendedName>
</protein>
<reference evidence="9" key="1">
    <citation type="submission" date="2023-01" db="EMBL/GenBank/DDBJ databases">
        <title>Exophiala dermititidis isolated from Cystic Fibrosis Patient.</title>
        <authorList>
            <person name="Kurbessoian T."/>
            <person name="Crocker A."/>
            <person name="Murante D."/>
            <person name="Hogan D.A."/>
            <person name="Stajich J.E."/>
        </authorList>
    </citation>
    <scope>NUCLEOTIDE SEQUENCE</scope>
    <source>
        <strain evidence="9">Ex8</strain>
    </source>
</reference>
<evidence type="ECO:0000256" key="5">
    <source>
        <dbReference type="ARBA" id="ARBA00023132"/>
    </source>
</evidence>
<evidence type="ECO:0000256" key="7">
    <source>
        <dbReference type="RuleBase" id="RU365072"/>
    </source>
</evidence>
<dbReference type="AlphaFoldDB" id="A0AAN6ERY3"/>
<evidence type="ECO:0000256" key="1">
    <source>
        <dbReference type="ARBA" id="ARBA00022448"/>
    </source>
</evidence>
<keyword evidence="3" id="KW-0653">Protein transport</keyword>
<feature type="region of interest" description="Disordered" evidence="8">
    <location>
        <begin position="742"/>
        <end position="784"/>
    </location>
</feature>
<proteinExistence type="inferred from homology"/>
<keyword evidence="1 7" id="KW-0813">Transport</keyword>
<dbReference type="GO" id="GO:0017056">
    <property type="term" value="F:structural constituent of nuclear pore"/>
    <property type="evidence" value="ECO:0007669"/>
    <property type="project" value="UniProtKB-UniRule"/>
</dbReference>
<feature type="region of interest" description="Disordered" evidence="8">
    <location>
        <begin position="1"/>
        <end position="60"/>
    </location>
</feature>
<organism evidence="9 10">
    <name type="scientific">Exophiala dermatitidis</name>
    <name type="common">Black yeast-like fungus</name>
    <name type="synonym">Wangiella dermatitidis</name>
    <dbReference type="NCBI Taxonomy" id="5970"/>
    <lineage>
        <taxon>Eukaryota</taxon>
        <taxon>Fungi</taxon>
        <taxon>Dikarya</taxon>
        <taxon>Ascomycota</taxon>
        <taxon>Pezizomycotina</taxon>
        <taxon>Eurotiomycetes</taxon>
        <taxon>Chaetothyriomycetidae</taxon>
        <taxon>Chaetothyriales</taxon>
        <taxon>Herpotrichiellaceae</taxon>
        <taxon>Exophiala</taxon>
    </lineage>
</organism>
<evidence type="ECO:0000256" key="6">
    <source>
        <dbReference type="ARBA" id="ARBA00023242"/>
    </source>
</evidence>
<feature type="compositionally biased region" description="Acidic residues" evidence="8">
    <location>
        <begin position="742"/>
        <end position="759"/>
    </location>
</feature>
<keyword evidence="4 7" id="KW-0811">Translocation</keyword>
<keyword evidence="5 7" id="KW-0906">Nuclear pore complex</keyword>
<evidence type="ECO:0000256" key="2">
    <source>
        <dbReference type="ARBA" id="ARBA00022816"/>
    </source>
</evidence>
<comment type="subcellular location">
    <subcellularLocation>
        <location evidence="7">Nucleus</location>
        <location evidence="7">Nuclear pore complex</location>
    </subcellularLocation>
    <subcellularLocation>
        <location evidence="7">Nucleus membrane</location>
    </subcellularLocation>
</comment>
<dbReference type="PANTHER" id="PTHR13003:SF2">
    <property type="entry name" value="NUCLEAR PORE COMPLEX PROTEIN NUP107"/>
    <property type="match status" value="1"/>
</dbReference>
<accession>A0AAN6ERY3</accession>
<feature type="compositionally biased region" description="Polar residues" evidence="8">
    <location>
        <begin position="1"/>
        <end position="25"/>
    </location>
</feature>
<evidence type="ECO:0000313" key="10">
    <source>
        <dbReference type="Proteomes" id="UP001161757"/>
    </source>
</evidence>
<feature type="compositionally biased region" description="Acidic residues" evidence="8">
    <location>
        <begin position="39"/>
        <end position="51"/>
    </location>
</feature>
<evidence type="ECO:0000256" key="4">
    <source>
        <dbReference type="ARBA" id="ARBA00023010"/>
    </source>
</evidence>
<keyword evidence="7" id="KW-0472">Membrane</keyword>
<dbReference type="GO" id="GO:0000973">
    <property type="term" value="P:post-transcriptional tethering of RNA polymerase II gene DNA at nuclear periphery"/>
    <property type="evidence" value="ECO:0007669"/>
    <property type="project" value="TreeGrafter"/>
</dbReference>
<dbReference type="EMBL" id="JAJGCB010000011">
    <property type="protein sequence ID" value="KAJ8990188.1"/>
    <property type="molecule type" value="Genomic_DNA"/>
</dbReference>
<dbReference type="GO" id="GO:0031965">
    <property type="term" value="C:nuclear membrane"/>
    <property type="evidence" value="ECO:0007669"/>
    <property type="project" value="UniProtKB-SubCell"/>
</dbReference>
<keyword evidence="6 7" id="KW-0539">Nucleus</keyword>
<evidence type="ECO:0000256" key="8">
    <source>
        <dbReference type="SAM" id="MobiDB-lite"/>
    </source>
</evidence>
<evidence type="ECO:0000313" key="9">
    <source>
        <dbReference type="EMBL" id="KAJ8990188.1"/>
    </source>
</evidence>